<sequence length="70" mass="8131">MVRPNAFLKTNDYVVAQYEGEFFPGIVLDVSPRAAYVRTMVKSGPSGWKWPDEEDELWYDLDKVVEHIKP</sequence>
<proteinExistence type="predicted"/>
<dbReference type="EMBL" id="JARBHB010000004">
    <property type="protein sequence ID" value="KAJ8885453.1"/>
    <property type="molecule type" value="Genomic_DNA"/>
</dbReference>
<evidence type="ECO:0000313" key="2">
    <source>
        <dbReference type="Proteomes" id="UP001159363"/>
    </source>
</evidence>
<dbReference type="Proteomes" id="UP001159363">
    <property type="component" value="Chromosome X"/>
</dbReference>
<comment type="caution">
    <text evidence="1">The sequence shown here is derived from an EMBL/GenBank/DDBJ whole genome shotgun (WGS) entry which is preliminary data.</text>
</comment>
<accession>A0ABQ9HM72</accession>
<organism evidence="1 2">
    <name type="scientific">Dryococelus australis</name>
    <dbReference type="NCBI Taxonomy" id="614101"/>
    <lineage>
        <taxon>Eukaryota</taxon>
        <taxon>Metazoa</taxon>
        <taxon>Ecdysozoa</taxon>
        <taxon>Arthropoda</taxon>
        <taxon>Hexapoda</taxon>
        <taxon>Insecta</taxon>
        <taxon>Pterygota</taxon>
        <taxon>Neoptera</taxon>
        <taxon>Polyneoptera</taxon>
        <taxon>Phasmatodea</taxon>
        <taxon>Verophasmatodea</taxon>
        <taxon>Anareolatae</taxon>
        <taxon>Phasmatidae</taxon>
        <taxon>Eurycanthinae</taxon>
        <taxon>Dryococelus</taxon>
    </lineage>
</organism>
<keyword evidence="2" id="KW-1185">Reference proteome</keyword>
<evidence type="ECO:0000313" key="1">
    <source>
        <dbReference type="EMBL" id="KAJ8885453.1"/>
    </source>
</evidence>
<reference evidence="1 2" key="1">
    <citation type="submission" date="2023-02" db="EMBL/GenBank/DDBJ databases">
        <title>LHISI_Scaffold_Assembly.</title>
        <authorList>
            <person name="Stuart O.P."/>
            <person name="Cleave R."/>
            <person name="Magrath M.J.L."/>
            <person name="Mikheyev A.S."/>
        </authorList>
    </citation>
    <scope>NUCLEOTIDE SEQUENCE [LARGE SCALE GENOMIC DNA]</scope>
    <source>
        <strain evidence="1">Daus_M_001</strain>
        <tissue evidence="1">Leg muscle</tissue>
    </source>
</reference>
<gene>
    <name evidence="1" type="ORF">PR048_011650</name>
</gene>
<name>A0ABQ9HM72_9NEOP</name>
<protein>
    <submittedName>
        <fullName evidence="1">Uncharacterized protein</fullName>
    </submittedName>
</protein>